<dbReference type="GO" id="GO:0005524">
    <property type="term" value="F:ATP binding"/>
    <property type="evidence" value="ECO:0007669"/>
    <property type="project" value="UniProtKB-UniRule"/>
</dbReference>
<dbReference type="InterPro" id="IPR007860">
    <property type="entry name" value="DNA_mmatch_repair_MutS_con_dom"/>
</dbReference>
<keyword evidence="3 9" id="KW-0547">Nucleotide-binding</keyword>
<dbReference type="PROSITE" id="PS00486">
    <property type="entry name" value="DNA_MISMATCH_REPAIR_2"/>
    <property type="match status" value="1"/>
</dbReference>
<feature type="region of interest" description="Disordered" evidence="11">
    <location>
        <begin position="1"/>
        <end position="91"/>
    </location>
</feature>
<protein>
    <recommendedName>
        <fullName evidence="9">DNA mismatch repair protein</fullName>
    </recommendedName>
</protein>
<keyword evidence="4 9" id="KW-0227">DNA damage</keyword>
<accession>A0A8S0PPC9</accession>
<feature type="domain" description="DNA mismatch repair proteins mutS family" evidence="12">
    <location>
        <begin position="919"/>
        <end position="935"/>
    </location>
</feature>
<evidence type="ECO:0000256" key="7">
    <source>
        <dbReference type="ARBA" id="ARBA00023204"/>
    </source>
</evidence>
<dbReference type="EMBL" id="CACTIH010000085">
    <property type="protein sequence ID" value="CAA2952871.1"/>
    <property type="molecule type" value="Genomic_DNA"/>
</dbReference>
<dbReference type="Pfam" id="PF05192">
    <property type="entry name" value="MutS_III"/>
    <property type="match status" value="1"/>
</dbReference>
<dbReference type="FunFam" id="3.40.1170.10:FF:000004">
    <property type="entry name" value="DNA mismatch repair protein"/>
    <property type="match status" value="1"/>
</dbReference>
<dbReference type="FunFam" id="1.10.1420.10:FF:000004">
    <property type="entry name" value="DNA mismatch repair protein Msh3"/>
    <property type="match status" value="1"/>
</dbReference>
<evidence type="ECO:0000256" key="2">
    <source>
        <dbReference type="ARBA" id="ARBA00007094"/>
    </source>
</evidence>
<proteinExistence type="inferred from homology"/>
<dbReference type="Pfam" id="PF01624">
    <property type="entry name" value="MutS_I"/>
    <property type="match status" value="1"/>
</dbReference>
<dbReference type="InterPro" id="IPR007696">
    <property type="entry name" value="DNA_mismatch_repair_MutS_core"/>
</dbReference>
<gene>
    <name evidence="13" type="ORF">OLEA9_A000802</name>
</gene>
<dbReference type="PIRSF" id="PIRSF037677">
    <property type="entry name" value="DNA_mis_repair_Msh6"/>
    <property type="match status" value="1"/>
</dbReference>
<dbReference type="GO" id="GO:0030983">
    <property type="term" value="F:mismatched DNA binding"/>
    <property type="evidence" value="ECO:0007669"/>
    <property type="project" value="UniProtKB-UniRule"/>
</dbReference>
<name>A0A8S0PPC9_OLEEU</name>
<evidence type="ECO:0000256" key="10">
    <source>
        <dbReference type="RuleBase" id="RU003756"/>
    </source>
</evidence>
<dbReference type="InterPro" id="IPR045076">
    <property type="entry name" value="MutS"/>
</dbReference>
<dbReference type="Pfam" id="PF05190">
    <property type="entry name" value="MutS_IV"/>
    <property type="match status" value="1"/>
</dbReference>
<dbReference type="Gene3D" id="3.40.50.300">
    <property type="entry name" value="P-loop containing nucleotide triphosphate hydrolases"/>
    <property type="match status" value="1"/>
</dbReference>
<dbReference type="GO" id="GO:0006298">
    <property type="term" value="P:mismatch repair"/>
    <property type="evidence" value="ECO:0007669"/>
    <property type="project" value="InterPro"/>
</dbReference>
<comment type="caution">
    <text evidence="13">The sequence shown here is derived from an EMBL/GenBank/DDBJ whole genome shotgun (WGS) entry which is preliminary data.</text>
</comment>
<dbReference type="SUPFAM" id="SSF52540">
    <property type="entry name" value="P-loop containing nucleoside triphosphate hydrolases"/>
    <property type="match status" value="1"/>
</dbReference>
<feature type="compositionally biased region" description="Low complexity" evidence="11">
    <location>
        <begin position="22"/>
        <end position="32"/>
    </location>
</feature>
<evidence type="ECO:0000256" key="1">
    <source>
        <dbReference type="ARBA" id="ARBA00004123"/>
    </source>
</evidence>
<evidence type="ECO:0000256" key="3">
    <source>
        <dbReference type="ARBA" id="ARBA00022741"/>
    </source>
</evidence>
<evidence type="ECO:0000256" key="4">
    <source>
        <dbReference type="ARBA" id="ARBA00022763"/>
    </source>
</evidence>
<dbReference type="Gramene" id="OE9A000802T1">
    <property type="protein sequence ID" value="OE9A000802C1"/>
    <property type="gene ID" value="OE9A000802"/>
</dbReference>
<dbReference type="InterPro" id="IPR017261">
    <property type="entry name" value="DNA_mismatch_repair_MutS/MSH"/>
</dbReference>
<dbReference type="InterPro" id="IPR027417">
    <property type="entry name" value="P-loop_NTPase"/>
</dbReference>
<keyword evidence="6 9" id="KW-0238">DNA-binding</keyword>
<dbReference type="Proteomes" id="UP000594638">
    <property type="component" value="Unassembled WGS sequence"/>
</dbReference>
<dbReference type="InterPro" id="IPR036187">
    <property type="entry name" value="DNA_mismatch_repair_MutS_sf"/>
</dbReference>
<organism evidence="13 14">
    <name type="scientific">Olea europaea subsp. europaea</name>
    <dbReference type="NCBI Taxonomy" id="158383"/>
    <lineage>
        <taxon>Eukaryota</taxon>
        <taxon>Viridiplantae</taxon>
        <taxon>Streptophyta</taxon>
        <taxon>Embryophyta</taxon>
        <taxon>Tracheophyta</taxon>
        <taxon>Spermatophyta</taxon>
        <taxon>Magnoliopsida</taxon>
        <taxon>eudicotyledons</taxon>
        <taxon>Gunneridae</taxon>
        <taxon>Pentapetalae</taxon>
        <taxon>asterids</taxon>
        <taxon>lamiids</taxon>
        <taxon>Lamiales</taxon>
        <taxon>Oleaceae</taxon>
        <taxon>Oleeae</taxon>
        <taxon>Olea</taxon>
    </lineage>
</organism>
<feature type="compositionally biased region" description="Low complexity" evidence="11">
    <location>
        <begin position="40"/>
        <end position="50"/>
    </location>
</feature>
<dbReference type="InterPro" id="IPR000432">
    <property type="entry name" value="DNA_mismatch_repair_MutS_C"/>
</dbReference>
<keyword evidence="14" id="KW-1185">Reference proteome</keyword>
<dbReference type="FunFam" id="3.40.50.300:FF:002130">
    <property type="entry name" value="DNA mismatch repair protein MSH3"/>
    <property type="match status" value="1"/>
</dbReference>
<dbReference type="InterPro" id="IPR016151">
    <property type="entry name" value="DNA_mismatch_repair_MutS_N"/>
</dbReference>
<keyword evidence="7 9" id="KW-0234">DNA repair</keyword>
<dbReference type="Gene3D" id="3.40.1170.10">
    <property type="entry name" value="DNA repair protein MutS, domain I"/>
    <property type="match status" value="1"/>
</dbReference>
<keyword evidence="8" id="KW-0539">Nucleus</keyword>
<evidence type="ECO:0000313" key="14">
    <source>
        <dbReference type="Proteomes" id="UP000594638"/>
    </source>
</evidence>
<dbReference type="FunFam" id="3.30.420.110:FF:000010">
    <property type="entry name" value="DNA mismatch repair protein"/>
    <property type="match status" value="1"/>
</dbReference>
<evidence type="ECO:0000256" key="8">
    <source>
        <dbReference type="ARBA" id="ARBA00023242"/>
    </source>
</evidence>
<sequence length="1141" mass="126089">MGKQKQQVISRFFAPKSKTSASGTTPSNTVSSPSPPTPTPKITTTVTFSPAKRLRNTHLSSPHNKLAKLTLPQKNNSPSPPSPSSSLPIRTLESSPRIDDSVLPLPDPTLHQKFLNKLLEPTQDALEPWKDNINTKFSNPKYTPLEQQVVELKAQYPDVLLMIEVGYRYRFFEKDAENAARVLGIYAHMDHNFLTASIPTFRLHVHVRRLVSAGYKVGVVKQTETAAIKAHGSNKLGPFCRGLSALYTKATLEAAEDLGGGEEGCSSCNNYLVCVVEKVVGNLESGIDVRIGIVGVEISTGDVVYGEFDDNFMRAGLEAMILNLSPAELLMGKQLSKRTEKLLLAYAGPAKNVRVEHASQDCFSDGGALAEVMSLHEDMNAKKLANGYQMEATEENTQASNCSAIEGILAMPDLAIQALALTIRHLKQFGFERVLSLGASFRPLSSNVEMTLSANALQQLEVLKSNSDGSESGALFQCMNNTLTTFGSRLLRHWVTHPLCDRNMIYARLDAVSEIVESMGSGEASQDFDLYEEDSDIVVVQPDIHHILSSVLITLGRSPDIQRGIARIFHQTATASEFIAVIQAILAAGKRLQQLQIEEDKNIPRQMRTVRSALLRKLISTASSSNVISAAAKNLSSLNKEAAGRRDLENLFIISDGKFPEVAAARTKVQLANEKLEQLIGLYRKQLRMHNLEFVNVSGVTNLIELPLDVKVPSNWMKVNSTKKSIRYHPPEVSSALDQLLLANEELSAVCRTAWDSFLKTFIGHYSEFQAAVQALAALDCLYALAMLSRDKNYVRPVFVSDEEPVQIHITSGRHPVMENILQENFVPNDTNLHAEGQYCQIVTGPNMGGKSCYIRQVALIAIMAQVGSFVPASSAKLHVMDGIYTRMGASDCIQLGKSTFLEEMSKVSHILQHCTSRSLVIIDELGRGTSTHDGVAIAYATLHYLLEHKRCPVLFVTHYPKIVEIKKEFPGSVGAYHVSYLTSQSKPDVELISNQKVDSMDYDDVTYLYKLVPGVAERSFGFKVAQLAQLPASCIKRAISMAARFEVEACNREKHRFLKNFSRETLPSNKACEVEKGLSKFSDSMEADRVENIEKLENAFKDLFSRINLGCLEDVGKIFHILKHAQNLAIELMKADECRF</sequence>
<dbReference type="OrthoDB" id="10252754at2759"/>
<dbReference type="GO" id="GO:0005634">
    <property type="term" value="C:nucleus"/>
    <property type="evidence" value="ECO:0007669"/>
    <property type="project" value="UniProtKB-SubCell"/>
</dbReference>
<dbReference type="CDD" id="cd03287">
    <property type="entry name" value="ABC_MSH3_euk"/>
    <property type="match status" value="1"/>
</dbReference>
<comment type="function">
    <text evidence="9 10">Component of the post-replicative DNA mismatch repair system (MMR).</text>
</comment>
<dbReference type="GO" id="GO:0003684">
    <property type="term" value="F:damaged DNA binding"/>
    <property type="evidence" value="ECO:0007669"/>
    <property type="project" value="EnsemblPlants"/>
</dbReference>
<dbReference type="SMART" id="SM00533">
    <property type="entry name" value="MUTSd"/>
    <property type="match status" value="1"/>
</dbReference>
<evidence type="ECO:0000259" key="12">
    <source>
        <dbReference type="PROSITE" id="PS00486"/>
    </source>
</evidence>
<evidence type="ECO:0000256" key="5">
    <source>
        <dbReference type="ARBA" id="ARBA00022840"/>
    </source>
</evidence>
<dbReference type="InterPro" id="IPR036678">
    <property type="entry name" value="MutS_con_dom_sf"/>
</dbReference>
<dbReference type="NCBIfam" id="NF003810">
    <property type="entry name" value="PRK05399.1"/>
    <property type="match status" value="1"/>
</dbReference>
<dbReference type="AlphaFoldDB" id="A0A8S0PPC9"/>
<dbReference type="Pfam" id="PF05188">
    <property type="entry name" value="MutS_II"/>
    <property type="match status" value="1"/>
</dbReference>
<evidence type="ECO:0000256" key="9">
    <source>
        <dbReference type="PIRNR" id="PIRNR037677"/>
    </source>
</evidence>
<dbReference type="PANTHER" id="PTHR11361:SF122">
    <property type="entry name" value="DNA MISMATCH REPAIR PROTEIN MSH3"/>
    <property type="match status" value="1"/>
</dbReference>
<dbReference type="SUPFAM" id="SSF55271">
    <property type="entry name" value="DNA repair protein MutS, domain I"/>
    <property type="match status" value="1"/>
</dbReference>
<dbReference type="Gene3D" id="1.10.1420.10">
    <property type="match status" value="2"/>
</dbReference>
<evidence type="ECO:0000256" key="11">
    <source>
        <dbReference type="SAM" id="MobiDB-lite"/>
    </source>
</evidence>
<dbReference type="Pfam" id="PF00488">
    <property type="entry name" value="MutS_V"/>
    <property type="match status" value="1"/>
</dbReference>
<comment type="subcellular location">
    <subcellularLocation>
        <location evidence="1">Nucleus</location>
    </subcellularLocation>
</comment>
<dbReference type="InterPro" id="IPR007861">
    <property type="entry name" value="DNA_mismatch_repair_MutS_clamp"/>
</dbReference>
<evidence type="ECO:0000313" key="13">
    <source>
        <dbReference type="EMBL" id="CAA2952871.1"/>
    </source>
</evidence>
<evidence type="ECO:0000256" key="6">
    <source>
        <dbReference type="ARBA" id="ARBA00023125"/>
    </source>
</evidence>
<keyword evidence="5 9" id="KW-0067">ATP-binding</keyword>
<comment type="similarity">
    <text evidence="2">Belongs to the DNA mismatch repair MutS family. MSH3 subfamily.</text>
</comment>
<dbReference type="PANTHER" id="PTHR11361">
    <property type="entry name" value="DNA MISMATCH REPAIR PROTEIN MUTS FAMILY MEMBER"/>
    <property type="match status" value="1"/>
</dbReference>
<dbReference type="GO" id="GO:0006312">
    <property type="term" value="P:mitotic recombination"/>
    <property type="evidence" value="ECO:0007669"/>
    <property type="project" value="TreeGrafter"/>
</dbReference>
<dbReference type="Gene3D" id="3.30.420.110">
    <property type="entry name" value="MutS, connector domain"/>
    <property type="match status" value="1"/>
</dbReference>
<dbReference type="InterPro" id="IPR007695">
    <property type="entry name" value="DNA_mismatch_repair_MutS-lik_N"/>
</dbReference>
<dbReference type="SMART" id="SM00534">
    <property type="entry name" value="MUTSac"/>
    <property type="match status" value="1"/>
</dbReference>
<dbReference type="SUPFAM" id="SSF53150">
    <property type="entry name" value="DNA repair protein MutS, domain II"/>
    <property type="match status" value="1"/>
</dbReference>
<dbReference type="GO" id="GO:0140664">
    <property type="term" value="F:ATP-dependent DNA damage sensor activity"/>
    <property type="evidence" value="ECO:0007669"/>
    <property type="project" value="InterPro"/>
</dbReference>
<dbReference type="SUPFAM" id="SSF48334">
    <property type="entry name" value="DNA repair protein MutS, domain III"/>
    <property type="match status" value="1"/>
</dbReference>
<reference evidence="13 14" key="1">
    <citation type="submission" date="2019-12" db="EMBL/GenBank/DDBJ databases">
        <authorList>
            <person name="Alioto T."/>
            <person name="Alioto T."/>
            <person name="Gomez Garrido J."/>
        </authorList>
    </citation>
    <scope>NUCLEOTIDE SEQUENCE [LARGE SCALE GENOMIC DNA]</scope>
</reference>